<dbReference type="Proteomes" id="UP001381693">
    <property type="component" value="Unassembled WGS sequence"/>
</dbReference>
<proteinExistence type="predicted"/>
<organism evidence="1 2">
    <name type="scientific">Halocaridina rubra</name>
    <name type="common">Hawaiian red shrimp</name>
    <dbReference type="NCBI Taxonomy" id="373956"/>
    <lineage>
        <taxon>Eukaryota</taxon>
        <taxon>Metazoa</taxon>
        <taxon>Ecdysozoa</taxon>
        <taxon>Arthropoda</taxon>
        <taxon>Crustacea</taxon>
        <taxon>Multicrustacea</taxon>
        <taxon>Malacostraca</taxon>
        <taxon>Eumalacostraca</taxon>
        <taxon>Eucarida</taxon>
        <taxon>Decapoda</taxon>
        <taxon>Pleocyemata</taxon>
        <taxon>Caridea</taxon>
        <taxon>Atyoidea</taxon>
        <taxon>Atyidae</taxon>
        <taxon>Halocaridina</taxon>
    </lineage>
</organism>
<evidence type="ECO:0000313" key="1">
    <source>
        <dbReference type="EMBL" id="KAK7068847.1"/>
    </source>
</evidence>
<evidence type="ECO:0000313" key="2">
    <source>
        <dbReference type="Proteomes" id="UP001381693"/>
    </source>
</evidence>
<keyword evidence="2" id="KW-1185">Reference proteome</keyword>
<sequence>MPPSAAKSWKSGVIENERRENYYCVADLSGSAIAFSLFFICELLASSQSKDNYLADSLFAAQW</sequence>
<gene>
    <name evidence="1" type="ORF">SK128_015930</name>
</gene>
<reference evidence="1 2" key="1">
    <citation type="submission" date="2023-11" db="EMBL/GenBank/DDBJ databases">
        <title>Halocaridina rubra genome assembly.</title>
        <authorList>
            <person name="Smith C."/>
        </authorList>
    </citation>
    <scope>NUCLEOTIDE SEQUENCE [LARGE SCALE GENOMIC DNA]</scope>
    <source>
        <strain evidence="1">EP-1</strain>
        <tissue evidence="1">Whole</tissue>
    </source>
</reference>
<protein>
    <submittedName>
        <fullName evidence="1">Uncharacterized protein</fullName>
    </submittedName>
</protein>
<comment type="caution">
    <text evidence="1">The sequence shown here is derived from an EMBL/GenBank/DDBJ whole genome shotgun (WGS) entry which is preliminary data.</text>
</comment>
<name>A0AAN8WMI2_HALRR</name>
<dbReference type="AlphaFoldDB" id="A0AAN8WMI2"/>
<accession>A0AAN8WMI2</accession>
<dbReference type="EMBL" id="JAXCGZ010017104">
    <property type="protein sequence ID" value="KAK7068847.1"/>
    <property type="molecule type" value="Genomic_DNA"/>
</dbReference>